<keyword evidence="2" id="KW-0328">Glycosyltransferase</keyword>
<reference evidence="2" key="1">
    <citation type="submission" date="2010-06" db="EMBL/GenBank/DDBJ databases">
        <authorList>
            <person name="Muzny D."/>
            <person name="Qin X."/>
            <person name="Buhay C."/>
            <person name="Dugan-Rocha S."/>
            <person name="Ding Y."/>
            <person name="Chen G."/>
            <person name="Hawes A."/>
            <person name="Holder M."/>
            <person name="Jhangiani S."/>
            <person name="Johnson A."/>
            <person name="Khan Z."/>
            <person name="Li Z."/>
            <person name="Liu W."/>
            <person name="Liu X."/>
            <person name="Perez L."/>
            <person name="Shen H."/>
            <person name="Wang Q."/>
            <person name="Watt J."/>
            <person name="Xi L."/>
            <person name="Xin Y."/>
            <person name="Zhou J."/>
            <person name="Deng J."/>
            <person name="Jiang H."/>
            <person name="Liu Y."/>
            <person name="Qu J."/>
            <person name="Song X.-Z."/>
            <person name="Zhang L."/>
            <person name="Villasana D."/>
            <person name="Johnson A."/>
            <person name="Liu J."/>
            <person name="Liyanage D."/>
            <person name="Lorensuhewa L."/>
            <person name="Robinson T."/>
            <person name="Song A."/>
            <person name="Song B.-B."/>
            <person name="Dinh H."/>
            <person name="Thornton R."/>
            <person name="Coyle M."/>
            <person name="Francisco L."/>
            <person name="Jackson L."/>
            <person name="Javaid M."/>
            <person name="Korchina V."/>
            <person name="Kovar C."/>
            <person name="Mata R."/>
            <person name="Mathew T."/>
            <person name="Ngo R."/>
            <person name="Nguyen L."/>
            <person name="Nguyen N."/>
            <person name="Okwuonu G."/>
            <person name="Ongeri F."/>
            <person name="Pham C."/>
            <person name="Simmons D."/>
            <person name="Wilczek-Boney K."/>
            <person name="Hale W."/>
            <person name="Jakkamsetti A."/>
            <person name="Pham P."/>
            <person name="Ruth R."/>
            <person name="San Lucas F."/>
            <person name="Warren J."/>
            <person name="Zhang J."/>
            <person name="Zhao Z."/>
            <person name="Zhou C."/>
            <person name="Zhu D."/>
            <person name="Lee S."/>
            <person name="Bess C."/>
            <person name="Blankenburg K."/>
            <person name="Forbes L."/>
            <person name="Fu Q."/>
            <person name="Gubbala S."/>
            <person name="Hirani K."/>
            <person name="Jayaseelan J.C."/>
            <person name="Lara F."/>
            <person name="Munidasa M."/>
            <person name="Palculict T."/>
            <person name="Patil S."/>
            <person name="Pu L.-L."/>
            <person name="Saada N."/>
            <person name="Tang L."/>
            <person name="Weissenberger G."/>
            <person name="Zhu Y."/>
            <person name="Hemphill L."/>
            <person name="Shang Y."/>
            <person name="Youmans B."/>
            <person name="Ayvaz T."/>
            <person name="Ross M."/>
            <person name="Santibanez J."/>
            <person name="Aqrawi P."/>
            <person name="Gross S."/>
            <person name="Joshi V."/>
            <person name="Fowler G."/>
            <person name="Nazareth L."/>
            <person name="Reid J."/>
            <person name="Worley K."/>
            <person name="Petrosino J."/>
            <person name="Highlander S."/>
            <person name="Gibbs R."/>
        </authorList>
    </citation>
    <scope>NUCLEOTIDE SEQUENCE [LARGE SCALE GENOMIC DNA]</scope>
    <source>
        <strain evidence="2">ATCC 33030</strain>
    </source>
</reference>
<evidence type="ECO:0000313" key="3">
    <source>
        <dbReference type="Proteomes" id="UP000004208"/>
    </source>
</evidence>
<dbReference type="Gene3D" id="3.90.550.10">
    <property type="entry name" value="Spore Coat Polysaccharide Biosynthesis Protein SpsA, Chain A"/>
    <property type="match status" value="1"/>
</dbReference>
<protein>
    <submittedName>
        <fullName evidence="2">Glycosyltransferase, group 2 family protein</fullName>
        <ecNumber evidence="2">2.4.-.-</ecNumber>
    </submittedName>
</protein>
<dbReference type="STRING" id="585529.HMPREF0291_10056"/>
<keyword evidence="3" id="KW-1185">Reference proteome</keyword>
<dbReference type="PANTHER" id="PTHR43179:SF7">
    <property type="entry name" value="RHAMNOSYLTRANSFERASE WBBL"/>
    <property type="match status" value="1"/>
</dbReference>
<organism evidence="2 3">
    <name type="scientific">Corynebacterium genitalium ATCC 33030</name>
    <dbReference type="NCBI Taxonomy" id="585529"/>
    <lineage>
        <taxon>Bacteria</taxon>
        <taxon>Bacillati</taxon>
        <taxon>Actinomycetota</taxon>
        <taxon>Actinomycetes</taxon>
        <taxon>Mycobacteriales</taxon>
        <taxon>Corynebacteriaceae</taxon>
        <taxon>Corynebacterium</taxon>
    </lineage>
</organism>
<name>D7WAB7_9CORY</name>
<dbReference type="Proteomes" id="UP000004208">
    <property type="component" value="Unassembled WGS sequence"/>
</dbReference>
<dbReference type="GO" id="GO:0016757">
    <property type="term" value="F:glycosyltransferase activity"/>
    <property type="evidence" value="ECO:0007669"/>
    <property type="project" value="UniProtKB-KW"/>
</dbReference>
<keyword evidence="2" id="KW-0808">Transferase</keyword>
<gene>
    <name evidence="2" type="ORF">HMPREF0291_10056</name>
</gene>
<dbReference type="CDD" id="cd04186">
    <property type="entry name" value="GT_2_like_c"/>
    <property type="match status" value="1"/>
</dbReference>
<dbReference type="eggNOG" id="COG1216">
    <property type="taxonomic scope" value="Bacteria"/>
</dbReference>
<comment type="caution">
    <text evidence="2">The sequence shown here is derived from an EMBL/GenBank/DDBJ whole genome shotgun (WGS) entry which is preliminary data.</text>
</comment>
<evidence type="ECO:0000313" key="2">
    <source>
        <dbReference type="EMBL" id="EFK54798.1"/>
    </source>
</evidence>
<sequence>MTNPETPLAVITVTYSPGRHLPALVESLAEATVFPTRLICADNGSTDGVPEDVACANDSVDFLPTGGNIGYGPAINFAARSLIDAKNTGHINPTYFLIVNPDVEFLPGSIDALIECARTHPEAGAVGPRIQEADGSAYPSAREVPTLVTGIGHAVLYPFWPGNPFSRAYKAGEDMDTLRRAGWLSGSCLLVRWDAFEALGGFDERYFMYFEDIDFGERLTRAGWTNLFCPDALITHDQGHAAKKYSAVTTPAHHDSAYRFQADRHPHWWEAPLRLVLWSGLKARALLARAVG</sequence>
<dbReference type="Pfam" id="PF00535">
    <property type="entry name" value="Glycos_transf_2"/>
    <property type="match status" value="1"/>
</dbReference>
<dbReference type="RefSeq" id="WP_005286136.1">
    <property type="nucleotide sequence ID" value="NZ_CM000961.1"/>
</dbReference>
<dbReference type="PANTHER" id="PTHR43179">
    <property type="entry name" value="RHAMNOSYLTRANSFERASE WBBL"/>
    <property type="match status" value="1"/>
</dbReference>
<dbReference type="HOGENOM" id="CLU_023845_0_0_11"/>
<evidence type="ECO:0000259" key="1">
    <source>
        <dbReference type="Pfam" id="PF00535"/>
    </source>
</evidence>
<dbReference type="AlphaFoldDB" id="D7WAB7"/>
<dbReference type="EMBL" id="ACLJ02000001">
    <property type="protein sequence ID" value="EFK54798.1"/>
    <property type="molecule type" value="Genomic_DNA"/>
</dbReference>
<accession>D7WAB7</accession>
<dbReference type="SUPFAM" id="SSF53448">
    <property type="entry name" value="Nucleotide-diphospho-sugar transferases"/>
    <property type="match status" value="1"/>
</dbReference>
<dbReference type="InterPro" id="IPR029044">
    <property type="entry name" value="Nucleotide-diphossugar_trans"/>
</dbReference>
<proteinExistence type="predicted"/>
<feature type="domain" description="Glycosyltransferase 2-like" evidence="1">
    <location>
        <begin position="10"/>
        <end position="136"/>
    </location>
</feature>
<dbReference type="EC" id="2.4.-.-" evidence="2"/>
<dbReference type="InterPro" id="IPR001173">
    <property type="entry name" value="Glyco_trans_2-like"/>
</dbReference>